<evidence type="ECO:0000313" key="3">
    <source>
        <dbReference type="Proteomes" id="UP000602395"/>
    </source>
</evidence>
<dbReference type="RefSeq" id="WP_164307919.1">
    <property type="nucleotide sequence ID" value="NZ_JACWMS010000004.1"/>
</dbReference>
<evidence type="ECO:0000313" key="2">
    <source>
        <dbReference type="EMBL" id="MBD1321930.1"/>
    </source>
</evidence>
<dbReference type="EMBL" id="JACWMS010000004">
    <property type="protein sequence ID" value="MBD1321930.1"/>
    <property type="molecule type" value="Genomic_DNA"/>
</dbReference>
<dbReference type="Proteomes" id="UP000602395">
    <property type="component" value="Unassembled WGS sequence"/>
</dbReference>
<organism evidence="2 3">
    <name type="scientific">Gordonia hankookensis</name>
    <dbReference type="NCBI Taxonomy" id="589403"/>
    <lineage>
        <taxon>Bacteria</taxon>
        <taxon>Bacillati</taxon>
        <taxon>Actinomycetota</taxon>
        <taxon>Actinomycetes</taxon>
        <taxon>Mycobacteriales</taxon>
        <taxon>Gordoniaceae</taxon>
        <taxon>Gordonia</taxon>
    </lineage>
</organism>
<evidence type="ECO:0000256" key="1">
    <source>
        <dbReference type="SAM" id="MobiDB-lite"/>
    </source>
</evidence>
<name>A0ABR7WGU8_9ACTN</name>
<sequence length="58" mass="6239">MTTDDGDMSVRRQEYEVDHCATGSGTSARRPAIRMQWRGRDRSTALGGTTARPGTGGP</sequence>
<gene>
    <name evidence="2" type="ORF">IDF66_20330</name>
</gene>
<proteinExistence type="predicted"/>
<feature type="compositionally biased region" description="Low complexity" evidence="1">
    <location>
        <begin position="44"/>
        <end position="58"/>
    </location>
</feature>
<protein>
    <submittedName>
        <fullName evidence="2">Uncharacterized protein</fullName>
    </submittedName>
</protein>
<keyword evidence="3" id="KW-1185">Reference proteome</keyword>
<comment type="caution">
    <text evidence="2">The sequence shown here is derived from an EMBL/GenBank/DDBJ whole genome shotgun (WGS) entry which is preliminary data.</text>
</comment>
<accession>A0ABR7WGU8</accession>
<feature type="compositionally biased region" description="Basic and acidic residues" evidence="1">
    <location>
        <begin position="8"/>
        <end position="19"/>
    </location>
</feature>
<reference evidence="2 3" key="1">
    <citation type="submission" date="2020-09" db="EMBL/GenBank/DDBJ databases">
        <title>Novel species in genus Gordonia.</title>
        <authorList>
            <person name="Zhang G."/>
        </authorList>
    </citation>
    <scope>NUCLEOTIDE SEQUENCE [LARGE SCALE GENOMIC DNA]</scope>
    <source>
        <strain evidence="2 3">ON-33</strain>
    </source>
</reference>
<feature type="region of interest" description="Disordered" evidence="1">
    <location>
        <begin position="1"/>
        <end position="58"/>
    </location>
</feature>